<proteinExistence type="predicted"/>
<protein>
    <submittedName>
        <fullName evidence="1">Uncharacterized protein</fullName>
    </submittedName>
</protein>
<accession>A0A1S2LY73</accession>
<dbReference type="EMBL" id="MLQR01000001">
    <property type="protein sequence ID" value="OIJ17180.1"/>
    <property type="molecule type" value="Genomic_DNA"/>
</dbReference>
<evidence type="ECO:0000313" key="2">
    <source>
        <dbReference type="Proteomes" id="UP000179524"/>
    </source>
</evidence>
<evidence type="ECO:0000313" key="1">
    <source>
        <dbReference type="EMBL" id="OIJ17180.1"/>
    </source>
</evidence>
<dbReference type="AlphaFoldDB" id="A0A1S2LY73"/>
<reference evidence="1 2" key="1">
    <citation type="submission" date="2016-10" db="EMBL/GenBank/DDBJ databases">
        <title>Draft genome sequences of four alkaliphilic bacteria belonging to the Anaerobacillus genus.</title>
        <authorList>
            <person name="Bassil N.M."/>
            <person name="Lloyd J.R."/>
        </authorList>
    </citation>
    <scope>NUCLEOTIDE SEQUENCE [LARGE SCALE GENOMIC DNA]</scope>
    <source>
        <strain evidence="1 2">DSM 18345</strain>
    </source>
</reference>
<keyword evidence="2" id="KW-1185">Reference proteome</keyword>
<dbReference type="RefSeq" id="WP_071307906.1">
    <property type="nucleotide sequence ID" value="NZ_MLQR01000001.1"/>
</dbReference>
<gene>
    <name evidence="1" type="ORF">BKP37_01200</name>
</gene>
<comment type="caution">
    <text evidence="1">The sequence shown here is derived from an EMBL/GenBank/DDBJ whole genome shotgun (WGS) entry which is preliminary data.</text>
</comment>
<dbReference type="OrthoDB" id="2971867at2"/>
<sequence>MIGVMLNSKESQEVEYMLKRELEELLLDLTDSRIDGIVKRSMEERYKIIFGLYKRFASPKECYKYIRMKPRHSEKVQKKY</sequence>
<dbReference type="Proteomes" id="UP000179524">
    <property type="component" value="Unassembled WGS sequence"/>
</dbReference>
<name>A0A1S2LY73_9BACI</name>
<organism evidence="1 2">
    <name type="scientific">Anaerobacillus alkalilacustris</name>
    <dbReference type="NCBI Taxonomy" id="393763"/>
    <lineage>
        <taxon>Bacteria</taxon>
        <taxon>Bacillati</taxon>
        <taxon>Bacillota</taxon>
        <taxon>Bacilli</taxon>
        <taxon>Bacillales</taxon>
        <taxon>Bacillaceae</taxon>
        <taxon>Anaerobacillus</taxon>
    </lineage>
</organism>